<dbReference type="Proteomes" id="UP000182192">
    <property type="component" value="Unassembled WGS sequence"/>
</dbReference>
<dbReference type="SUPFAM" id="SSF46689">
    <property type="entry name" value="Homeodomain-like"/>
    <property type="match status" value="2"/>
</dbReference>
<protein>
    <submittedName>
        <fullName evidence="5">AraC-type DNA-binding protein</fullName>
    </submittedName>
</protein>
<proteinExistence type="predicted"/>
<sequence length="248" mass="29341">MKETMDKQVAYLEYINRENSFHHHRYDSEMLQYEYLKNGDPRAIDEAERMIRSAETGHLSDDPLKNLLYLCICNITLVTRFAIEGGMDAEKAYNASDLYIRKYDKARTIDEIYALHREMTEYYVKAVAAAKKETVYSKQIVLCMDYIQLHLHEAIVVRELAEMVGLNESYLSTLFKRETGVPLTEYVILKRMEAAENMLKYSDFSLSEISDILNFSSYSHFARTFRKYYDTSPKEYRNRYFRRTAMTE</sequence>
<reference evidence="5 6" key="1">
    <citation type="submission" date="2016-10" db="EMBL/GenBank/DDBJ databases">
        <authorList>
            <person name="de Groot N.N."/>
        </authorList>
    </citation>
    <scope>NUCLEOTIDE SEQUENCE [LARGE SCALE GENOMIC DNA]</scope>
    <source>
        <strain evidence="5 6">AR67</strain>
    </source>
</reference>
<dbReference type="PANTHER" id="PTHR43280:SF34">
    <property type="entry name" value="ARAC-FAMILY TRANSCRIPTIONAL REGULATOR"/>
    <property type="match status" value="1"/>
</dbReference>
<organism evidence="5 6">
    <name type="scientific">Ruminococcus albus</name>
    <dbReference type="NCBI Taxonomy" id="1264"/>
    <lineage>
        <taxon>Bacteria</taxon>
        <taxon>Bacillati</taxon>
        <taxon>Bacillota</taxon>
        <taxon>Clostridia</taxon>
        <taxon>Eubacteriales</taxon>
        <taxon>Oscillospiraceae</taxon>
        <taxon>Ruminococcus</taxon>
    </lineage>
</organism>
<dbReference type="GO" id="GO:0043565">
    <property type="term" value="F:sequence-specific DNA binding"/>
    <property type="evidence" value="ECO:0007669"/>
    <property type="project" value="InterPro"/>
</dbReference>
<gene>
    <name evidence="5" type="ORF">SAMN02910406_01879</name>
</gene>
<dbReference type="InterPro" id="IPR009057">
    <property type="entry name" value="Homeodomain-like_sf"/>
</dbReference>
<dbReference type="InterPro" id="IPR018062">
    <property type="entry name" value="HTH_AraC-typ_CS"/>
</dbReference>
<dbReference type="EMBL" id="FOKQ01000014">
    <property type="protein sequence ID" value="SFC52448.1"/>
    <property type="molecule type" value="Genomic_DNA"/>
</dbReference>
<keyword evidence="1" id="KW-0805">Transcription regulation</keyword>
<dbReference type="InterPro" id="IPR018060">
    <property type="entry name" value="HTH_AraC"/>
</dbReference>
<evidence type="ECO:0000256" key="2">
    <source>
        <dbReference type="ARBA" id="ARBA00023125"/>
    </source>
</evidence>
<dbReference type="InterPro" id="IPR020449">
    <property type="entry name" value="Tscrpt_reg_AraC-type_HTH"/>
</dbReference>
<keyword evidence="2 5" id="KW-0238">DNA-binding</keyword>
<dbReference type="GO" id="GO:0003700">
    <property type="term" value="F:DNA-binding transcription factor activity"/>
    <property type="evidence" value="ECO:0007669"/>
    <property type="project" value="InterPro"/>
</dbReference>
<evidence type="ECO:0000256" key="3">
    <source>
        <dbReference type="ARBA" id="ARBA00023163"/>
    </source>
</evidence>
<name>A0A1I1K119_RUMAL</name>
<accession>A0A1I1K119</accession>
<dbReference type="OrthoDB" id="184994at2"/>
<dbReference type="AlphaFoldDB" id="A0A1I1K119"/>
<dbReference type="Gene3D" id="1.10.10.60">
    <property type="entry name" value="Homeodomain-like"/>
    <property type="match status" value="2"/>
</dbReference>
<dbReference type="SMART" id="SM00342">
    <property type="entry name" value="HTH_ARAC"/>
    <property type="match status" value="1"/>
</dbReference>
<keyword evidence="3" id="KW-0804">Transcription</keyword>
<feature type="domain" description="HTH araC/xylS-type" evidence="4">
    <location>
        <begin position="141"/>
        <end position="239"/>
    </location>
</feature>
<dbReference type="PROSITE" id="PS01124">
    <property type="entry name" value="HTH_ARAC_FAMILY_2"/>
    <property type="match status" value="1"/>
</dbReference>
<dbReference type="PRINTS" id="PR00032">
    <property type="entry name" value="HTHARAC"/>
</dbReference>
<dbReference type="PANTHER" id="PTHR43280">
    <property type="entry name" value="ARAC-FAMILY TRANSCRIPTIONAL REGULATOR"/>
    <property type="match status" value="1"/>
</dbReference>
<dbReference type="PROSITE" id="PS00041">
    <property type="entry name" value="HTH_ARAC_FAMILY_1"/>
    <property type="match status" value="1"/>
</dbReference>
<evidence type="ECO:0000313" key="5">
    <source>
        <dbReference type="EMBL" id="SFC52448.1"/>
    </source>
</evidence>
<dbReference type="Pfam" id="PF12833">
    <property type="entry name" value="HTH_18"/>
    <property type="match status" value="1"/>
</dbReference>
<evidence type="ECO:0000313" key="6">
    <source>
        <dbReference type="Proteomes" id="UP000182192"/>
    </source>
</evidence>
<evidence type="ECO:0000256" key="1">
    <source>
        <dbReference type="ARBA" id="ARBA00023015"/>
    </source>
</evidence>
<evidence type="ECO:0000259" key="4">
    <source>
        <dbReference type="PROSITE" id="PS01124"/>
    </source>
</evidence>